<proteinExistence type="predicted"/>
<dbReference type="AlphaFoldDB" id="A0AAD8HN80"/>
<dbReference type="Proteomes" id="UP001237642">
    <property type="component" value="Unassembled WGS sequence"/>
</dbReference>
<dbReference type="PANTHER" id="PTHR48258:SF9">
    <property type="entry name" value="OS01G0348150 PROTEIN"/>
    <property type="match status" value="1"/>
</dbReference>
<sequence length="188" mass="21987">MSQYSESSITVSNTLKWLAYGPDIPVQSYEGYDVNGYTFYTQCQDNKSIVQNNGVCVEASSTKFDRGNSIRSQDIKKSYYGMIEEIWELDYKDFKVALFRCKWFDVERGVRVDESGFTLVDFSRWSIVLQSKRQILGIDNVEDEDEYNQFDENPPFSIGLRTTLRDNNIYINYARSDHREGLWIHSQV</sequence>
<reference evidence="2" key="2">
    <citation type="submission" date="2023-05" db="EMBL/GenBank/DDBJ databases">
        <authorList>
            <person name="Schelkunov M.I."/>
        </authorList>
    </citation>
    <scope>NUCLEOTIDE SEQUENCE</scope>
    <source>
        <strain evidence="2">Hsosn_3</strain>
        <tissue evidence="2">Leaf</tissue>
    </source>
</reference>
<dbReference type="InterPro" id="IPR025312">
    <property type="entry name" value="DUF4216"/>
</dbReference>
<reference evidence="2" key="1">
    <citation type="submission" date="2023-02" db="EMBL/GenBank/DDBJ databases">
        <title>Genome of toxic invasive species Heracleum sosnowskyi carries increased number of genes despite the absence of recent whole-genome duplications.</title>
        <authorList>
            <person name="Schelkunov M."/>
            <person name="Shtratnikova V."/>
            <person name="Makarenko M."/>
            <person name="Klepikova A."/>
            <person name="Omelchenko D."/>
            <person name="Novikova G."/>
            <person name="Obukhova E."/>
            <person name="Bogdanov V."/>
            <person name="Penin A."/>
            <person name="Logacheva M."/>
        </authorList>
    </citation>
    <scope>NUCLEOTIDE SEQUENCE</scope>
    <source>
        <strain evidence="2">Hsosn_3</strain>
        <tissue evidence="2">Leaf</tissue>
    </source>
</reference>
<accession>A0AAD8HN80</accession>
<gene>
    <name evidence="2" type="ORF">POM88_035526</name>
</gene>
<evidence type="ECO:0000313" key="3">
    <source>
        <dbReference type="Proteomes" id="UP001237642"/>
    </source>
</evidence>
<protein>
    <recommendedName>
        <fullName evidence="1">DUF4216 domain-containing protein</fullName>
    </recommendedName>
</protein>
<evidence type="ECO:0000259" key="1">
    <source>
        <dbReference type="Pfam" id="PF13952"/>
    </source>
</evidence>
<dbReference type="Pfam" id="PF13952">
    <property type="entry name" value="DUF4216"/>
    <property type="match status" value="1"/>
</dbReference>
<feature type="domain" description="DUF4216" evidence="1">
    <location>
        <begin position="87"/>
        <end position="124"/>
    </location>
</feature>
<evidence type="ECO:0000313" key="2">
    <source>
        <dbReference type="EMBL" id="KAK1369434.1"/>
    </source>
</evidence>
<organism evidence="2 3">
    <name type="scientific">Heracleum sosnowskyi</name>
    <dbReference type="NCBI Taxonomy" id="360622"/>
    <lineage>
        <taxon>Eukaryota</taxon>
        <taxon>Viridiplantae</taxon>
        <taxon>Streptophyta</taxon>
        <taxon>Embryophyta</taxon>
        <taxon>Tracheophyta</taxon>
        <taxon>Spermatophyta</taxon>
        <taxon>Magnoliopsida</taxon>
        <taxon>eudicotyledons</taxon>
        <taxon>Gunneridae</taxon>
        <taxon>Pentapetalae</taxon>
        <taxon>asterids</taxon>
        <taxon>campanulids</taxon>
        <taxon>Apiales</taxon>
        <taxon>Apiaceae</taxon>
        <taxon>Apioideae</taxon>
        <taxon>apioid superclade</taxon>
        <taxon>Tordylieae</taxon>
        <taxon>Tordyliinae</taxon>
        <taxon>Heracleum</taxon>
    </lineage>
</organism>
<keyword evidence="3" id="KW-1185">Reference proteome</keyword>
<dbReference type="EMBL" id="JAUIZM010000008">
    <property type="protein sequence ID" value="KAK1369434.1"/>
    <property type="molecule type" value="Genomic_DNA"/>
</dbReference>
<dbReference type="PANTHER" id="PTHR48258">
    <property type="entry name" value="DUF4218 DOMAIN-CONTAINING PROTEIN-RELATED"/>
    <property type="match status" value="1"/>
</dbReference>
<name>A0AAD8HN80_9APIA</name>
<comment type="caution">
    <text evidence="2">The sequence shown here is derived from an EMBL/GenBank/DDBJ whole genome shotgun (WGS) entry which is preliminary data.</text>
</comment>